<comment type="caution">
    <text evidence="1">The sequence shown here is derived from an EMBL/GenBank/DDBJ whole genome shotgun (WGS) entry which is preliminary data.</text>
</comment>
<name>A0A834X085_9FABA</name>
<reference evidence="1" key="1">
    <citation type="submission" date="2020-09" db="EMBL/GenBank/DDBJ databases">
        <title>Genome-Enabled Discovery of Anthraquinone Biosynthesis in Senna tora.</title>
        <authorList>
            <person name="Kang S.-H."/>
            <person name="Pandey R.P."/>
            <person name="Lee C.-M."/>
            <person name="Sim J.-S."/>
            <person name="Jeong J.-T."/>
            <person name="Choi B.-S."/>
            <person name="Jung M."/>
            <person name="Ginzburg D."/>
            <person name="Zhao K."/>
            <person name="Won S.Y."/>
            <person name="Oh T.-J."/>
            <person name="Yu Y."/>
            <person name="Kim N.-H."/>
            <person name="Lee O.R."/>
            <person name="Lee T.-H."/>
            <person name="Bashyal P."/>
            <person name="Kim T.-S."/>
            <person name="Lee W.-H."/>
            <person name="Kawkins C."/>
            <person name="Kim C.-K."/>
            <person name="Kim J.S."/>
            <person name="Ahn B.O."/>
            <person name="Rhee S.Y."/>
            <person name="Sohng J.K."/>
        </authorList>
    </citation>
    <scope>NUCLEOTIDE SEQUENCE</scope>
    <source>
        <tissue evidence="1">Leaf</tissue>
    </source>
</reference>
<sequence>MGPGIGHVNGTREHRLSITAYPPLITAQLPGDYIS</sequence>
<dbReference type="Proteomes" id="UP000634136">
    <property type="component" value="Unassembled WGS sequence"/>
</dbReference>
<gene>
    <name evidence="1" type="ORF">G2W53_010635</name>
</gene>
<keyword evidence="2" id="KW-1185">Reference proteome</keyword>
<protein>
    <submittedName>
        <fullName evidence="1">Uncharacterized protein</fullName>
    </submittedName>
</protein>
<dbReference type="EMBL" id="JAAIUW010000004">
    <property type="protein sequence ID" value="KAF7835776.1"/>
    <property type="molecule type" value="Genomic_DNA"/>
</dbReference>
<proteinExistence type="predicted"/>
<accession>A0A834X085</accession>
<evidence type="ECO:0000313" key="2">
    <source>
        <dbReference type="Proteomes" id="UP000634136"/>
    </source>
</evidence>
<evidence type="ECO:0000313" key="1">
    <source>
        <dbReference type="EMBL" id="KAF7835776.1"/>
    </source>
</evidence>
<dbReference type="AlphaFoldDB" id="A0A834X085"/>
<organism evidence="1 2">
    <name type="scientific">Senna tora</name>
    <dbReference type="NCBI Taxonomy" id="362788"/>
    <lineage>
        <taxon>Eukaryota</taxon>
        <taxon>Viridiplantae</taxon>
        <taxon>Streptophyta</taxon>
        <taxon>Embryophyta</taxon>
        <taxon>Tracheophyta</taxon>
        <taxon>Spermatophyta</taxon>
        <taxon>Magnoliopsida</taxon>
        <taxon>eudicotyledons</taxon>
        <taxon>Gunneridae</taxon>
        <taxon>Pentapetalae</taxon>
        <taxon>rosids</taxon>
        <taxon>fabids</taxon>
        <taxon>Fabales</taxon>
        <taxon>Fabaceae</taxon>
        <taxon>Caesalpinioideae</taxon>
        <taxon>Cassia clade</taxon>
        <taxon>Senna</taxon>
    </lineage>
</organism>